<feature type="compositionally biased region" description="Polar residues" evidence="3">
    <location>
        <begin position="201"/>
        <end position="211"/>
    </location>
</feature>
<feature type="region of interest" description="Disordered" evidence="3">
    <location>
        <begin position="752"/>
        <end position="779"/>
    </location>
</feature>
<keyword evidence="9" id="KW-1185">Reference proteome</keyword>
<reference evidence="7" key="2">
    <citation type="submission" date="2024-04" db="EMBL/GenBank/DDBJ databases">
        <authorList>
            <person name="Chen Y."/>
            <person name="Shah S."/>
            <person name="Dougan E. K."/>
            <person name="Thang M."/>
            <person name="Chan C."/>
        </authorList>
    </citation>
    <scope>NUCLEOTIDE SEQUENCE [LARGE SCALE GENOMIC DNA]</scope>
</reference>
<dbReference type="PANTHER" id="PTHR24320">
    <property type="entry name" value="RETINOL DEHYDROGENASE"/>
    <property type="match status" value="1"/>
</dbReference>
<name>A0A9P1BXS7_9DINO</name>
<feature type="region of interest" description="Disordered" evidence="3">
    <location>
        <begin position="324"/>
        <end position="350"/>
    </location>
</feature>
<gene>
    <name evidence="6" type="ORF">C1SCF055_LOCUS8382</name>
</gene>
<evidence type="ECO:0000313" key="7">
    <source>
        <dbReference type="EMBL" id="CAL1133890.1"/>
    </source>
</evidence>
<dbReference type="Proteomes" id="UP001152797">
    <property type="component" value="Unassembled WGS sequence"/>
</dbReference>
<feature type="compositionally biased region" description="Pro residues" evidence="3">
    <location>
        <begin position="174"/>
        <end position="183"/>
    </location>
</feature>
<proteinExistence type="inferred from homology"/>
<dbReference type="InterPro" id="IPR002347">
    <property type="entry name" value="SDR_fam"/>
</dbReference>
<comment type="similarity">
    <text evidence="1">Belongs to the short-chain dehydrogenases/reductases (SDR) family.</text>
</comment>
<dbReference type="OrthoDB" id="430885at2759"/>
<dbReference type="Gene3D" id="3.40.50.720">
    <property type="entry name" value="NAD(P)-binding Rossmann-like Domain"/>
    <property type="match status" value="1"/>
</dbReference>
<keyword evidence="2" id="KW-0560">Oxidoreductase</keyword>
<feature type="region of interest" description="Disordered" evidence="3">
    <location>
        <begin position="369"/>
        <end position="410"/>
    </location>
</feature>
<organism evidence="6">
    <name type="scientific">Cladocopium goreaui</name>
    <dbReference type="NCBI Taxonomy" id="2562237"/>
    <lineage>
        <taxon>Eukaryota</taxon>
        <taxon>Sar</taxon>
        <taxon>Alveolata</taxon>
        <taxon>Dinophyceae</taxon>
        <taxon>Suessiales</taxon>
        <taxon>Symbiodiniaceae</taxon>
        <taxon>Cladocopium</taxon>
    </lineage>
</organism>
<dbReference type="EMBL" id="CAMXCT030000561">
    <property type="protein sequence ID" value="CAL4767827.1"/>
    <property type="molecule type" value="Genomic_DNA"/>
</dbReference>
<evidence type="ECO:0000256" key="2">
    <source>
        <dbReference type="ARBA" id="ARBA00023002"/>
    </source>
</evidence>
<dbReference type="InterPro" id="IPR028107">
    <property type="entry name" value="Spatacsin_C_dom"/>
</dbReference>
<evidence type="ECO:0000256" key="1">
    <source>
        <dbReference type="ARBA" id="ARBA00006484"/>
    </source>
</evidence>
<comment type="caution">
    <text evidence="6">The sequence shown here is derived from an EMBL/GenBank/DDBJ whole genome shotgun (WGS) entry which is preliminary data.</text>
</comment>
<reference evidence="6" key="1">
    <citation type="submission" date="2022-10" db="EMBL/GenBank/DDBJ databases">
        <authorList>
            <person name="Chen Y."/>
            <person name="Dougan E. K."/>
            <person name="Chan C."/>
            <person name="Rhodes N."/>
            <person name="Thang M."/>
        </authorList>
    </citation>
    <scope>NUCLEOTIDE SEQUENCE</scope>
</reference>
<feature type="region of interest" description="Disordered" evidence="3">
    <location>
        <begin position="136"/>
        <end position="214"/>
    </location>
</feature>
<feature type="signal peptide" evidence="4">
    <location>
        <begin position="1"/>
        <end position="19"/>
    </location>
</feature>
<dbReference type="GO" id="GO:0016491">
    <property type="term" value="F:oxidoreductase activity"/>
    <property type="evidence" value="ECO:0007669"/>
    <property type="project" value="UniProtKB-KW"/>
</dbReference>
<evidence type="ECO:0000256" key="4">
    <source>
        <dbReference type="SAM" id="SignalP"/>
    </source>
</evidence>
<evidence type="ECO:0000259" key="5">
    <source>
        <dbReference type="Pfam" id="PF14649"/>
    </source>
</evidence>
<dbReference type="SUPFAM" id="SSF51735">
    <property type="entry name" value="NAD(P)-binding Rossmann-fold domains"/>
    <property type="match status" value="1"/>
</dbReference>
<evidence type="ECO:0000313" key="9">
    <source>
        <dbReference type="Proteomes" id="UP001152797"/>
    </source>
</evidence>
<dbReference type="EMBL" id="CAMXCT010000561">
    <property type="protein sequence ID" value="CAI3980515.1"/>
    <property type="molecule type" value="Genomic_DNA"/>
</dbReference>
<evidence type="ECO:0000313" key="8">
    <source>
        <dbReference type="EMBL" id="CAL4767827.1"/>
    </source>
</evidence>
<dbReference type="InterPro" id="IPR036291">
    <property type="entry name" value="NAD(P)-bd_dom_sf"/>
</dbReference>
<keyword evidence="4" id="KW-0732">Signal</keyword>
<dbReference type="Pfam" id="PF14649">
    <property type="entry name" value="Spatacsin_C"/>
    <property type="match status" value="1"/>
</dbReference>
<feature type="compositionally biased region" description="Basic and acidic residues" evidence="3">
    <location>
        <begin position="370"/>
        <end position="393"/>
    </location>
</feature>
<dbReference type="PANTHER" id="PTHR24320:SF148">
    <property type="entry name" value="NAD(P)-BINDING ROSSMANN-FOLD SUPERFAMILY PROTEIN"/>
    <property type="match status" value="1"/>
</dbReference>
<feature type="region of interest" description="Disordered" evidence="3">
    <location>
        <begin position="467"/>
        <end position="511"/>
    </location>
</feature>
<protein>
    <submittedName>
        <fullName evidence="8">WW domain-containing oxidoreductase</fullName>
    </submittedName>
</protein>
<evidence type="ECO:0000313" key="6">
    <source>
        <dbReference type="EMBL" id="CAI3980515.1"/>
    </source>
</evidence>
<feature type="compositionally biased region" description="Low complexity" evidence="3">
    <location>
        <begin position="755"/>
        <end position="779"/>
    </location>
</feature>
<feature type="region of interest" description="Disordered" evidence="3">
    <location>
        <begin position="976"/>
        <end position="997"/>
    </location>
</feature>
<feature type="compositionally biased region" description="Low complexity" evidence="3">
    <location>
        <begin position="467"/>
        <end position="483"/>
    </location>
</feature>
<feature type="domain" description="Spatacsin C-terminal" evidence="5">
    <location>
        <begin position="2499"/>
        <end position="2883"/>
    </location>
</feature>
<dbReference type="EMBL" id="CAMXCT020000561">
    <property type="protein sequence ID" value="CAL1133890.1"/>
    <property type="molecule type" value="Genomic_DNA"/>
</dbReference>
<accession>A0A9P1BXS7</accession>
<feature type="compositionally biased region" description="Basic residues" evidence="3">
    <location>
        <begin position="149"/>
        <end position="165"/>
    </location>
</feature>
<dbReference type="Pfam" id="PF00106">
    <property type="entry name" value="adh_short"/>
    <property type="match status" value="1"/>
</dbReference>
<feature type="chain" id="PRO_5043269899" evidence="4">
    <location>
        <begin position="20"/>
        <end position="2940"/>
    </location>
</feature>
<sequence>MCRCFQTYLLFIWFLGLKGLNVAPDHLCHSELCHHSANCEEVAQKETRCGSFPLASTSLGAEDFVNCSAGIYQKHIGSASQQGPETSSPYQCRDVQQKPGQWWLDVRQLQEAQGQKCVVLRPMSTSRRAYWTEPYQAPWGQDHGEKSPRQHPKKNRGRGKGKHKDRYPAQQAPLAPPPPPPIAGPDGQQPPWMSMPLPPGVSTSSASTLSPAEQKLKEVSTLLKKANPENLTPELQQFVADETKAATKKDAKTLYTAVDALTKAREELDTALLARSNLMAQWRAFLTMSLERFRQYTDHFQNQEKAHQENIQLAKETLQKAKADFSSKEEAATVISDEETESKDASTKESAGKILEGLNHMTASLQKLSEQVEKDQAEEERKAKRPREGEKPDIAMPSGDLPSMQPFGEPTYKSPWQASEDAMQLAFMMQPTSWTTSRVPTAEVSQRDWLPKSSAFSQSLCIDFDDSMSSPSLLTPSSSTPMMHRPDPTENPNLPDPPSSSEGSDGRDRQGRVPLRYLPAWVETLWNILQDEGATELLEEGPVIYLTTYYLSHRNCVRQAADRPIRLTRRYDEWIEEFKQVWGDLFDRAADFDLYLVQPEPPISITRGIVGIVLIVQHAQPGRAAVLTTALFDELPTPRTLEIAHIVDIWADYATALHRAEAFEACREAERQDLRPCVLRAGRHVFPRERPIRMHNGLGLVVNVPMLINEEEWNYYIRPRMEQWADADDILQPEQHEEADHAAMMARRPYRVVPTSSSSSTSAAASTTRSRSREPSSGTSTWLRSVVFTSDGHAVPCLLPEDQHQEFLRRIAIALEQEEIAETFTVLDRPEDLVAVDLQCILALRSGERRPISFLRFTLLDLEIIETNEVLPGAFRRLAKWLPHTTTQTSLFRLLCIDDVVRRHRDKTHLWINNNAVDPQQDGPFMLEDGDYVKVFIGDDDQRFHCDATTDEASLLQGPGIRQSKVGEKHVAPSDRLDICGRRPGRRHRTPGPLATETVDPEHRRLQEIWNRPHLQSLGTRNEPIMYFETWFLSALDFPRDSMIMALGVRRLDNILRSMSRDALSTVQVLQIRPPAHGDLRHHSIYSPQAQLMTLYWIPTAPPFVPGEAPLETMPEVIQDLHEEWTRTAMTWQGEQASAEIVTWFVDQQDPQQRVCWHPRNLRLTSQFTMWEHSICTLWRDRILAGAQLEIVLVQPRPPQQAVTVAAHVIVIQRPQPTVVTSLITVYDNTINQPEPIWQLALTTWEHIFLEQFIHSLGLTYRCLMAGADRQCDGWYGAYRLILGRPLQGRDGYGIVLLLSERPHAAPAQHVAMIQTRVRLRPAIATMNVEEPDLTEPSLTPIPLSLAQLIPEIEVVKVKAADHHQPMPQFIEIPKNSDELGVTEELAHWGLRSPVFRFGIRGDYLYFNAEETQGEFNIHYMLCHDDVQDENGSILHTSDRTLDDKDLMRLLHRLGYERAVVLSTEMLLPSLCRVRFWNCTPTAAGDDRPPRTRTSWPSRAVTSWTPSPMFPACDVNAALPASCQAIGLQLEWSAVSTAVATKLKKSHPNWNSPAVRSQMKEQLTTLAHCPWHADVEVQAQHLSGALHKTMKSSTQAPRVAKKPYITAELWAWRTHKLKLKQSIYDLQRQTKRQLLRQVLQSWKHGQIEPDTALEADRYVRSQCRKVKLLAEYKNCSKKLQKGLKQEAFNLEDGQFAGIAIEDMKKTLEHLCDPETFPFMEAQRSTTQAPEDLTALEQSVAGDTVVFEEVTGMIVEFRQGAWWNVLSERVQLWHKCFDAFMSQCSPPSGSANFFLDIAAKLEPDLYAREQLVLLAIARELLLPSQDKGSHEEQLDQLKVGLLLILTGTTPDLTADLELSPLEFVDSFAMGRSLRIAFWLPCAALLLPSDLSWAWADAGPRRRMVAATSAGLLPWLSSCARATSDLPKRALITGANSGIGLATAMALAEKGWEVLPLCRSPQKLRETLEDITDLFPDAKLDTSAAPCELSDLRSVATCVRSLATRNLDALIFNAGIDGAPFQKTPQGHELHFAVNHLGHFALYQGLKLGMFKVWKGSLRSDHRVVSVTSSAALDAQLDLADLTWEKRSYGRHDAYATSKKCNVLFSDQLSRRLRAAGTMGSSNCIDPGPTATQIVRYAYPERALQRKDMTPVQLEKQARMFGLKTPSQAAQGLVWLSDSPDVRQVPDGQWWSGPARLFPVVDVPWRNEAMAQQLWEKSEDLSYKTICSLVKRVPEHVKALPLQGEGALIDIKAKSSFGASGKDGTAGSVLSPQGGPRSELVSFLETGISSLINCDELSLADQVASGFGFESSDQKLAMTLASVAGGKHLQAVRVSPLEPSEAAVAAAESGDAEPLLKELGSHCSPRIALYCRRCMMFYLVSRSIEMDYQEVKKVEPTRLLSLLLSPQPYVADFELCRNLITCFSRPLDATAVAEVLANAFVESMLSNGVMPWTDEKLDEFVGLLSPSQELLGNAALFWIPSFRRDIKVDYASQIAQQVLDPETEVEVLVMAYHSYVQGCCERSVSELLAFLHSRAELYVNRGHFHLLVRLLVAIPEYHAMEYMFGLLVRHGQLQLLLSEGKRTWQDAACKTYGQHSPLAVALIRYLHAHFPLDLEVQVQVHCCFGMEAELAELLETKAGEIAERLGRKWTDICSEEGEEQLILCLSMYLQCARLFLKGKRHQRHLIANERATLICLQLKAVQIHLAASLHEQQNAAAAGQETMDWADVPADGPEALADALLDATGRQKGWADAVTASASTVEGNDQDQDEGVKEAEAPGIVAKGFEGKITSEPAATPSLSLGPAGDVFVVINLMQKEVEVFAEYHQDFIATFEVVSAYRHIYDGLSKVWPKALYRQVVLLGNRSYLQLFLEHLPLTKDWLHAIVQLCLDEPCPEQFPAQMMRMKQFLREGVPNLETRYQLARELGSGFTDIAIETASSVYMT</sequence>
<evidence type="ECO:0000256" key="3">
    <source>
        <dbReference type="SAM" id="MobiDB-lite"/>
    </source>
</evidence>